<feature type="transmembrane region" description="Helical" evidence="7">
    <location>
        <begin position="352"/>
        <end position="370"/>
    </location>
</feature>
<feature type="transmembrane region" description="Helical" evidence="7">
    <location>
        <begin position="20"/>
        <end position="53"/>
    </location>
</feature>
<feature type="domain" description="TRAP C4-dicarboxylate transport system permease DctM subunit" evidence="8">
    <location>
        <begin position="28"/>
        <end position="434"/>
    </location>
</feature>
<feature type="transmembrane region" description="Helical" evidence="7">
    <location>
        <begin position="376"/>
        <end position="403"/>
    </location>
</feature>
<evidence type="ECO:0000256" key="4">
    <source>
        <dbReference type="ARBA" id="ARBA00022692"/>
    </source>
</evidence>
<gene>
    <name evidence="9" type="ORF">DCS45_07815</name>
</gene>
<dbReference type="PANTHER" id="PTHR33362">
    <property type="entry name" value="SIALIC ACID TRAP TRANSPORTER PERMEASE PROTEIN SIAT-RELATED"/>
    <property type="match status" value="1"/>
</dbReference>
<name>A0A348WB56_9RHOB</name>
<comment type="function">
    <text evidence="7">Part of the tripartite ATP-independent periplasmic (TRAP) transport system.</text>
</comment>
<protein>
    <recommendedName>
        <fullName evidence="7">TRAP transporter large permease protein</fullName>
    </recommendedName>
</protein>
<comment type="subcellular location">
    <subcellularLocation>
        <location evidence="1 7">Cell inner membrane</location>
        <topology evidence="1 7">Multi-pass membrane protein</topology>
    </subcellularLocation>
</comment>
<feature type="transmembrane region" description="Helical" evidence="7">
    <location>
        <begin position="327"/>
        <end position="345"/>
    </location>
</feature>
<comment type="subunit">
    <text evidence="7">The complex comprises the extracytoplasmic solute receptor protein and the two transmembrane proteins.</text>
</comment>
<feature type="transmembrane region" description="Helical" evidence="7">
    <location>
        <begin position="232"/>
        <end position="253"/>
    </location>
</feature>
<dbReference type="NCBIfam" id="TIGR00786">
    <property type="entry name" value="dctM"/>
    <property type="match status" value="1"/>
</dbReference>
<accession>A0A348WB56</accession>
<keyword evidence="2" id="KW-1003">Cell membrane</keyword>
<evidence type="ECO:0000256" key="1">
    <source>
        <dbReference type="ARBA" id="ARBA00004429"/>
    </source>
</evidence>
<feature type="transmembrane region" description="Helical" evidence="7">
    <location>
        <begin position="259"/>
        <end position="277"/>
    </location>
</feature>
<evidence type="ECO:0000256" key="2">
    <source>
        <dbReference type="ARBA" id="ARBA00022475"/>
    </source>
</evidence>
<sequence length="445" mass="46731">MRHFLAGSSGTFPGLDPTLPVSFILFGTAVALFAGTAIAYLIGASAILTFVAVDKAQFIAVLPQRLFSQLDSFAFLAMPLFIFAGDLMNRGGVAAALIDFCMSLFGRLKGGLGHVNIATSVFFAGVSGSATADAAALGNSLVPEMERRGYTREYAAAITGASSIIGPIIPPSSIMIFYGALMGTNVTALFAAGILPGLLLAAVLMAMNAYFAHRDDHPGGKGMDLPALWPSFRRAVPAMLLPVIILGGTLFGIMTPAEAAAVAVLAALLIGIGYGQLKWADIRESLVRTGVMLGGVFILLCAISTFSYIAALLQWPQAIQAVVERWGLGPLGYLMLINVIFLGAGMAMDVKAAVALFAPIFVPAALLMGIDPVHLGIVICFNITAGLLSPPLGAVLLILSTVVNMDYWRLIRATLPFFFVEVLILIVLTFVPEISLALPRALGLR</sequence>
<organism evidence="9 10">
    <name type="scientific">Roseovarius nubinhibens</name>
    <dbReference type="NCBI Taxonomy" id="314263"/>
    <lineage>
        <taxon>Bacteria</taxon>
        <taxon>Pseudomonadati</taxon>
        <taxon>Pseudomonadota</taxon>
        <taxon>Alphaproteobacteria</taxon>
        <taxon>Rhodobacterales</taxon>
        <taxon>Roseobacteraceae</taxon>
        <taxon>Roseovarius</taxon>
    </lineage>
</organism>
<reference evidence="9 10" key="1">
    <citation type="journal article" date="2018" name="Nat. Biotechnol.">
        <title>A standardized bacterial taxonomy based on genome phylogeny substantially revises the tree of life.</title>
        <authorList>
            <person name="Parks D.H."/>
            <person name="Chuvochina M."/>
            <person name="Waite D.W."/>
            <person name="Rinke C."/>
            <person name="Skarshewski A."/>
            <person name="Chaumeil P.A."/>
            <person name="Hugenholtz P."/>
        </authorList>
    </citation>
    <scope>NUCLEOTIDE SEQUENCE [LARGE SCALE GENOMIC DNA]</scope>
    <source>
        <strain evidence="9">UBA9169</strain>
    </source>
</reference>
<evidence type="ECO:0000313" key="10">
    <source>
        <dbReference type="Proteomes" id="UP000264719"/>
    </source>
</evidence>
<comment type="similarity">
    <text evidence="7">Belongs to the TRAP transporter large permease family.</text>
</comment>
<dbReference type="EMBL" id="DMVW01000080">
    <property type="protein sequence ID" value="HAR51768.1"/>
    <property type="molecule type" value="Genomic_DNA"/>
</dbReference>
<keyword evidence="7" id="KW-0813">Transport</keyword>
<dbReference type="InterPro" id="IPR004681">
    <property type="entry name" value="TRAP_DctM"/>
</dbReference>
<evidence type="ECO:0000256" key="3">
    <source>
        <dbReference type="ARBA" id="ARBA00022519"/>
    </source>
</evidence>
<feature type="transmembrane region" description="Helical" evidence="7">
    <location>
        <begin position="415"/>
        <end position="438"/>
    </location>
</feature>
<feature type="transmembrane region" description="Helical" evidence="7">
    <location>
        <begin position="289"/>
        <end position="315"/>
    </location>
</feature>
<evidence type="ECO:0000256" key="6">
    <source>
        <dbReference type="ARBA" id="ARBA00023136"/>
    </source>
</evidence>
<feature type="transmembrane region" description="Helical" evidence="7">
    <location>
        <begin position="187"/>
        <end position="211"/>
    </location>
</feature>
<dbReference type="GO" id="GO:0022857">
    <property type="term" value="F:transmembrane transporter activity"/>
    <property type="evidence" value="ECO:0007669"/>
    <property type="project" value="UniProtKB-UniRule"/>
</dbReference>
<dbReference type="PANTHER" id="PTHR33362:SF2">
    <property type="entry name" value="TRAP TRANSPORTER LARGE PERMEASE PROTEIN"/>
    <property type="match status" value="1"/>
</dbReference>
<keyword evidence="6 7" id="KW-0472">Membrane</keyword>
<dbReference type="Proteomes" id="UP000264719">
    <property type="component" value="Unassembled WGS sequence"/>
</dbReference>
<feature type="transmembrane region" description="Helical" evidence="7">
    <location>
        <begin position="154"/>
        <end position="181"/>
    </location>
</feature>
<evidence type="ECO:0000256" key="5">
    <source>
        <dbReference type="ARBA" id="ARBA00022989"/>
    </source>
</evidence>
<dbReference type="GO" id="GO:0005886">
    <property type="term" value="C:plasma membrane"/>
    <property type="evidence" value="ECO:0007669"/>
    <property type="project" value="UniProtKB-SubCell"/>
</dbReference>
<dbReference type="PIRSF" id="PIRSF006066">
    <property type="entry name" value="HI0050"/>
    <property type="match status" value="1"/>
</dbReference>
<evidence type="ECO:0000256" key="7">
    <source>
        <dbReference type="RuleBase" id="RU369079"/>
    </source>
</evidence>
<keyword evidence="5 7" id="KW-1133">Transmembrane helix</keyword>
<evidence type="ECO:0000259" key="8">
    <source>
        <dbReference type="Pfam" id="PF06808"/>
    </source>
</evidence>
<dbReference type="AlphaFoldDB" id="A0A348WB56"/>
<proteinExistence type="inferred from homology"/>
<evidence type="ECO:0000313" key="9">
    <source>
        <dbReference type="EMBL" id="HAR51768.1"/>
    </source>
</evidence>
<dbReference type="Pfam" id="PF06808">
    <property type="entry name" value="DctM"/>
    <property type="match status" value="1"/>
</dbReference>
<comment type="caution">
    <text evidence="9">The sequence shown here is derived from an EMBL/GenBank/DDBJ whole genome shotgun (WGS) entry which is preliminary data.</text>
</comment>
<keyword evidence="4 7" id="KW-0812">Transmembrane</keyword>
<comment type="caution">
    <text evidence="7">Lacks conserved residue(s) required for the propagation of feature annotation.</text>
</comment>
<keyword evidence="3 7" id="KW-0997">Cell inner membrane</keyword>
<dbReference type="InterPro" id="IPR010656">
    <property type="entry name" value="DctM"/>
</dbReference>